<evidence type="ECO:0000259" key="2">
    <source>
        <dbReference type="PROSITE" id="PS51670"/>
    </source>
</evidence>
<keyword evidence="1" id="KW-1015">Disulfide bond</keyword>
<dbReference type="Pfam" id="PF01549">
    <property type="entry name" value="ShK"/>
    <property type="match status" value="3"/>
</dbReference>
<evidence type="ECO:0000313" key="4">
    <source>
        <dbReference type="Proteomes" id="UP001176961"/>
    </source>
</evidence>
<comment type="caution">
    <text evidence="1">Lacks conserved residue(s) required for the propagation of feature annotation.</text>
</comment>
<feature type="domain" description="ShKT" evidence="2">
    <location>
        <begin position="209"/>
        <end position="249"/>
    </location>
</feature>
<dbReference type="InterPro" id="IPR003582">
    <property type="entry name" value="ShKT_dom"/>
</dbReference>
<comment type="caution">
    <text evidence="3">The sequence shown here is derived from an EMBL/GenBank/DDBJ whole genome shotgun (WGS) entry which is preliminary data.</text>
</comment>
<sequence length="249" mass="26204">MLVALFAIAGLAASANVQINMDFNCTTFNPAGVSATPSPGFVLTTAATACSDKYTPAACSAIFGADIANADLRPEACSMVGTGTDAVFNEDIKQLAVSSCPKHCGYCCETPEYKCENKPFPRTNCATVKPVQCTDPKWRQILAEDCPNVCGFCLTGGCIDAAIECANDKSICRNVDMQSFVKVNCQRTCGYCSTTSPGSGVTAAPTCVPAVADKNPSCANWVKNGFCNNTFYTKAQRLADCGRSCAFLC</sequence>
<evidence type="ECO:0000313" key="3">
    <source>
        <dbReference type="EMBL" id="CAJ0603504.1"/>
    </source>
</evidence>
<organism evidence="3 4">
    <name type="scientific">Cylicocyclus nassatus</name>
    <name type="common">Nematode worm</name>
    <dbReference type="NCBI Taxonomy" id="53992"/>
    <lineage>
        <taxon>Eukaryota</taxon>
        <taxon>Metazoa</taxon>
        <taxon>Ecdysozoa</taxon>
        <taxon>Nematoda</taxon>
        <taxon>Chromadorea</taxon>
        <taxon>Rhabditida</taxon>
        <taxon>Rhabditina</taxon>
        <taxon>Rhabditomorpha</taxon>
        <taxon>Strongyloidea</taxon>
        <taxon>Strongylidae</taxon>
        <taxon>Cylicocyclus</taxon>
    </lineage>
</organism>
<dbReference type="EMBL" id="CATQJL010000305">
    <property type="protein sequence ID" value="CAJ0603504.1"/>
    <property type="molecule type" value="Genomic_DNA"/>
</dbReference>
<feature type="domain" description="ShKT" evidence="2">
    <location>
        <begin position="115"/>
        <end position="153"/>
    </location>
</feature>
<reference evidence="3" key="1">
    <citation type="submission" date="2023-07" db="EMBL/GenBank/DDBJ databases">
        <authorList>
            <consortium name="CYATHOMIX"/>
        </authorList>
    </citation>
    <scope>NUCLEOTIDE SEQUENCE</scope>
    <source>
        <strain evidence="3">N/A</strain>
    </source>
</reference>
<gene>
    <name evidence="3" type="ORF">CYNAS_LOCUS15487</name>
</gene>
<evidence type="ECO:0000256" key="1">
    <source>
        <dbReference type="PROSITE-ProRule" id="PRU01005"/>
    </source>
</evidence>
<dbReference type="PANTHER" id="PTHR21724:SF111">
    <property type="entry name" value="SHKT DOMAIN-CONTAINING PROTEIN"/>
    <property type="match status" value="1"/>
</dbReference>
<dbReference type="AlphaFoldDB" id="A0AA36H3R4"/>
<dbReference type="Gene3D" id="1.10.10.1940">
    <property type="match status" value="2"/>
</dbReference>
<proteinExistence type="predicted"/>
<dbReference type="PROSITE" id="PS51670">
    <property type="entry name" value="SHKT"/>
    <property type="match status" value="3"/>
</dbReference>
<dbReference type="Proteomes" id="UP001176961">
    <property type="component" value="Unassembled WGS sequence"/>
</dbReference>
<accession>A0AA36H3R4</accession>
<protein>
    <recommendedName>
        <fullName evidence="2">ShKT domain-containing protein</fullName>
    </recommendedName>
</protein>
<feature type="disulfide bond" evidence="1">
    <location>
        <begin position="158"/>
        <end position="192"/>
    </location>
</feature>
<dbReference type="SMART" id="SM00254">
    <property type="entry name" value="ShKT"/>
    <property type="match status" value="3"/>
</dbReference>
<keyword evidence="4" id="KW-1185">Reference proteome</keyword>
<feature type="domain" description="ShKT" evidence="2">
    <location>
        <begin position="158"/>
        <end position="192"/>
    </location>
</feature>
<dbReference type="PANTHER" id="PTHR21724">
    <property type="entry name" value="SHKT DOMAIN-CONTAINING PROTEIN"/>
    <property type="match status" value="1"/>
</dbReference>
<name>A0AA36H3R4_CYLNA</name>
<dbReference type="Gene3D" id="1.10.10.1870">
    <property type="entry name" value="ShTK domain-like"/>
    <property type="match status" value="1"/>
</dbReference>